<evidence type="ECO:0000256" key="1">
    <source>
        <dbReference type="SAM" id="Phobius"/>
    </source>
</evidence>
<keyword evidence="1" id="KW-0472">Membrane</keyword>
<evidence type="ECO:0000313" key="3">
    <source>
        <dbReference type="Proteomes" id="UP001153678"/>
    </source>
</evidence>
<keyword evidence="1" id="KW-0812">Transmembrane</keyword>
<accession>A0A9W4SRH2</accession>
<gene>
    <name evidence="2" type="ORF">FWILDA_LOCUS8321</name>
</gene>
<protein>
    <submittedName>
        <fullName evidence="2">2752_t:CDS:1</fullName>
    </submittedName>
</protein>
<comment type="caution">
    <text evidence="2">The sequence shown here is derived from an EMBL/GenBank/DDBJ whole genome shotgun (WGS) entry which is preliminary data.</text>
</comment>
<feature type="transmembrane region" description="Helical" evidence="1">
    <location>
        <begin position="776"/>
        <end position="798"/>
    </location>
</feature>
<feature type="transmembrane region" description="Helical" evidence="1">
    <location>
        <begin position="656"/>
        <end position="680"/>
    </location>
</feature>
<dbReference type="EMBL" id="CAMKVN010001763">
    <property type="protein sequence ID" value="CAI2177911.1"/>
    <property type="molecule type" value="Genomic_DNA"/>
</dbReference>
<evidence type="ECO:0000313" key="2">
    <source>
        <dbReference type="EMBL" id="CAI2177911.1"/>
    </source>
</evidence>
<dbReference type="SUPFAM" id="SSF69322">
    <property type="entry name" value="Tricorn protease domain 2"/>
    <property type="match status" value="1"/>
</dbReference>
<proteinExistence type="predicted"/>
<dbReference type="AlphaFoldDB" id="A0A9W4SRH2"/>
<dbReference type="OrthoDB" id="2419826at2759"/>
<feature type="transmembrane region" description="Helical" evidence="1">
    <location>
        <begin position="854"/>
        <end position="878"/>
    </location>
</feature>
<keyword evidence="3" id="KW-1185">Reference proteome</keyword>
<sequence length="900" mass="106542">MDHEIIELEIKANKPHEGSPITMIEISPNAKYIVTYSEEDKTIVGWNVKDDKCKLIPDFTINSDKIFRNNKTDEVVANDEKTIFHMCVSDEKMLVLSYVEYGSHTEGNVNDYLNLIDMKDQDREMELYFEFGIDRFYCNFNLNGEFILYNISKVSFFEDESFDRLNIFNNLEYYTSIIWIYSTKTEMWKLQKIYEVPQGAELIDISKHDTIRLRLNNNIYERSINDNKIMSTLSKTLCGIKTKDITMACNEVYIYLKINTEITVYSVKLGTLIASFDLKAENYDKIYEFIKKDTGLHCLLLSLFDYNSITRIRDTIIKSCRKLCLEPAIGNLQSTPSFFYDYQLKKYIFVIMDGYVWKIKFEELEFDELEKDLNNNLSKKFEADEVTESWNAYFGIEEDISEYENPFIPYENINEPDFFQEVTHEYEYELKGVKKVIYIYGKINGFIGLRVIRKDIDSEIKIIKKTKYKISIIIYEVKLFDCKEIKEIVISTNIGFFIFDDNLNLNHFLNICDRGFKLEYLIDEPYWISHEKNDRYNFLNYNLGLINAIKKHDIETVDDIYKKCLDYFNQDLVNNKAFLSIITNSMPLLNQYYPEYITKYILDTCMIIDAPDYDMGKFNTPHLYPFEGIKLVNLTPSIPWLKYNNLLKMINRPFRLLIQFIGLIISTYLLPISFAIYYVLNYFNIINYIANYGGTVYVYYRFRISHYTSKPTITFMLPYFKFGSYPEIHLDSYHSYINEILRPSASPFTKTIIKEIYETWDGEVLINFKWNLYGKYYYAIIWMVFNSLFGCFTAAAVLSEDYITKFTRDILFKASFILATIHTIMRYRQTYFDISSLLGDLSVLGNWEYKKNPFFVILLTFLFFIVVLFLLNLLIGLLSNAIDEDNNRIAYLLHKAEVFV</sequence>
<name>A0A9W4SRH2_9GLOM</name>
<organism evidence="2 3">
    <name type="scientific">Funneliformis geosporum</name>
    <dbReference type="NCBI Taxonomy" id="1117311"/>
    <lineage>
        <taxon>Eukaryota</taxon>
        <taxon>Fungi</taxon>
        <taxon>Fungi incertae sedis</taxon>
        <taxon>Mucoromycota</taxon>
        <taxon>Glomeromycotina</taxon>
        <taxon>Glomeromycetes</taxon>
        <taxon>Glomerales</taxon>
        <taxon>Glomeraceae</taxon>
        <taxon>Funneliformis</taxon>
    </lineage>
</organism>
<reference evidence="2" key="1">
    <citation type="submission" date="2022-08" db="EMBL/GenBank/DDBJ databases">
        <authorList>
            <person name="Kallberg Y."/>
            <person name="Tangrot J."/>
            <person name="Rosling A."/>
        </authorList>
    </citation>
    <scope>NUCLEOTIDE SEQUENCE</scope>
    <source>
        <strain evidence="2">Wild A</strain>
    </source>
</reference>
<keyword evidence="1" id="KW-1133">Transmembrane helix</keyword>
<dbReference type="Proteomes" id="UP001153678">
    <property type="component" value="Unassembled WGS sequence"/>
</dbReference>